<proteinExistence type="predicted"/>
<evidence type="ECO:0000313" key="3">
    <source>
        <dbReference type="EMBL" id="OHB02319.1"/>
    </source>
</evidence>
<feature type="compositionally biased region" description="Polar residues" evidence="1">
    <location>
        <begin position="261"/>
        <end position="274"/>
    </location>
</feature>
<sequence length="401" mass="41405">MKKIKFIITSSIALSMFLVGATVYGASSADSIAQKYGYPTVTSLLAVEAMQFTPQWEQNVKGYNSNDGTYTTYNSTYFATPSTASKLAGWFGGTVIPQSSYNTGGPFTIPTGAAIKIGDTYLNAGSVAEKLRRLQITYTEAVKNYERNLLENENIVSSGNLSIPTDPLVSLKASYGISGGSSGSSNTGTNRTIGDCVGRGCPSGGTTTSGSTGGTTGTNVVNSSTFQSNTATANYVRALTQLVNKLIVEAKAKLELSTSGVSTSEQYNPNNITDAPSKNTTTSNATTGSTPAQNNINTTTAATLANQKCTGDIYRDLEAAKTCAALAQSQGAALGYNISCGASKVTLPGSTPGADYYISSICTVNGSAGHGAYMLAGFDPGTSGYVGVNSGWKILETELGN</sequence>
<feature type="chain" id="PRO_5009584611" evidence="2">
    <location>
        <begin position="22"/>
        <end position="401"/>
    </location>
</feature>
<feature type="signal peptide" evidence="2">
    <location>
        <begin position="1"/>
        <end position="21"/>
    </location>
</feature>
<feature type="compositionally biased region" description="Low complexity" evidence="1">
    <location>
        <begin position="275"/>
        <end position="294"/>
    </location>
</feature>
<comment type="caution">
    <text evidence="3">The sequence shown here is derived from an EMBL/GenBank/DDBJ whole genome shotgun (WGS) entry which is preliminary data.</text>
</comment>
<evidence type="ECO:0000256" key="1">
    <source>
        <dbReference type="SAM" id="MobiDB-lite"/>
    </source>
</evidence>
<feature type="region of interest" description="Disordered" evidence="1">
    <location>
        <begin position="261"/>
        <end position="294"/>
    </location>
</feature>
<keyword evidence="2" id="KW-0732">Signal</keyword>
<dbReference type="Proteomes" id="UP000178404">
    <property type="component" value="Unassembled WGS sequence"/>
</dbReference>
<evidence type="ECO:0000256" key="2">
    <source>
        <dbReference type="SAM" id="SignalP"/>
    </source>
</evidence>
<name>A0A1G2TYV7_9BACT</name>
<reference evidence="3 4" key="1">
    <citation type="journal article" date="2016" name="Nat. Commun.">
        <title>Thousands of microbial genomes shed light on interconnected biogeochemical processes in an aquifer system.</title>
        <authorList>
            <person name="Anantharaman K."/>
            <person name="Brown C.T."/>
            <person name="Hug L.A."/>
            <person name="Sharon I."/>
            <person name="Castelle C.J."/>
            <person name="Probst A.J."/>
            <person name="Thomas B.C."/>
            <person name="Singh A."/>
            <person name="Wilkins M.J."/>
            <person name="Karaoz U."/>
            <person name="Brodie E.L."/>
            <person name="Williams K.H."/>
            <person name="Hubbard S.S."/>
            <person name="Banfield J.F."/>
        </authorList>
    </citation>
    <scope>NUCLEOTIDE SEQUENCE [LARGE SCALE GENOMIC DNA]</scope>
</reference>
<organism evidence="3 4">
    <name type="scientific">Candidatus Zambryskibacteria bacterium RIFCSPLOWO2_01_FULL_35_19</name>
    <dbReference type="NCBI Taxonomy" id="1802757"/>
    <lineage>
        <taxon>Bacteria</taxon>
        <taxon>Candidatus Zambryskiibacteriota</taxon>
    </lineage>
</organism>
<accession>A0A1G2TYV7</accession>
<dbReference type="AlphaFoldDB" id="A0A1G2TYV7"/>
<protein>
    <submittedName>
        <fullName evidence="3">Uncharacterized protein</fullName>
    </submittedName>
</protein>
<gene>
    <name evidence="3" type="ORF">A3A90_00790</name>
</gene>
<dbReference type="EMBL" id="MHWA01000004">
    <property type="protein sequence ID" value="OHB02319.1"/>
    <property type="molecule type" value="Genomic_DNA"/>
</dbReference>
<evidence type="ECO:0000313" key="4">
    <source>
        <dbReference type="Proteomes" id="UP000178404"/>
    </source>
</evidence>